<dbReference type="SUPFAM" id="SSF51658">
    <property type="entry name" value="Xylose isomerase-like"/>
    <property type="match status" value="1"/>
</dbReference>
<dbReference type="InterPro" id="IPR013022">
    <property type="entry name" value="Xyl_isomerase-like_TIM-brl"/>
</dbReference>
<protein>
    <submittedName>
        <fullName evidence="2">TIM barrel protein</fullName>
    </submittedName>
</protein>
<evidence type="ECO:0000259" key="1">
    <source>
        <dbReference type="Pfam" id="PF01261"/>
    </source>
</evidence>
<dbReference type="PANTHER" id="PTHR12110:SF41">
    <property type="entry name" value="INOSOSE DEHYDRATASE"/>
    <property type="match status" value="1"/>
</dbReference>
<feature type="domain" description="Xylose isomerase-like TIM barrel" evidence="1">
    <location>
        <begin position="39"/>
        <end position="266"/>
    </location>
</feature>
<dbReference type="AlphaFoldDB" id="A0A7X2ZEM3"/>
<dbReference type="InterPro" id="IPR036237">
    <property type="entry name" value="Xyl_isomerase-like_sf"/>
</dbReference>
<evidence type="ECO:0000313" key="3">
    <source>
        <dbReference type="Proteomes" id="UP000450917"/>
    </source>
</evidence>
<proteinExistence type="predicted"/>
<name>A0A7X2ZEM3_9BACL</name>
<dbReference type="Proteomes" id="UP000450917">
    <property type="component" value="Unassembled WGS sequence"/>
</dbReference>
<sequence>MKLGYQTNTWGGVVGHPAGVTSVKDLYYLANGSTEQALRDIAAAGYKGIELFDGNLMQYENRQDEFRQLLKSLDLAVVGVYTGANFIFKDILEEEFDKIEKVAKLAAEFGTEHLVFGGGAIRAGGIQESDYEQLAHSLERGAKIAEKYGLVPSYHPHLGTCVQGPDQLDKIMGLTSIALCPDTAHIEAGGGDPVAVIKKYVDRIKYVHFKDYKSGAFLPLGEGNQNFAEMVSILREANYEGWITVELDSYEDPFKGAQISKAYLKERLNIG</sequence>
<gene>
    <name evidence="2" type="ORF">GNP93_19780</name>
</gene>
<dbReference type="InterPro" id="IPR050312">
    <property type="entry name" value="IolE/XylAMocC-like"/>
</dbReference>
<accession>A0A7X2ZEM3</accession>
<dbReference type="RefSeq" id="WP_127608151.1">
    <property type="nucleotide sequence ID" value="NZ_JARTHJ010000075.1"/>
</dbReference>
<evidence type="ECO:0000313" key="2">
    <source>
        <dbReference type="EMBL" id="MUG72905.1"/>
    </source>
</evidence>
<dbReference type="Pfam" id="PF01261">
    <property type="entry name" value="AP_endonuc_2"/>
    <property type="match status" value="1"/>
</dbReference>
<dbReference type="EMBL" id="WNZX01000019">
    <property type="protein sequence ID" value="MUG72905.1"/>
    <property type="molecule type" value="Genomic_DNA"/>
</dbReference>
<reference evidence="2 3" key="1">
    <citation type="submission" date="2019-11" db="EMBL/GenBank/DDBJ databases">
        <title>Draft genome sequences of five Paenibacillus species of dairy origin.</title>
        <authorList>
            <person name="Olajide A.M."/>
            <person name="Chen S."/>
            <person name="Lapointe G."/>
        </authorList>
    </citation>
    <scope>NUCLEOTIDE SEQUENCE [LARGE SCALE GENOMIC DNA]</scope>
    <source>
        <strain evidence="2 3">2CS3</strain>
    </source>
</reference>
<dbReference type="Gene3D" id="3.20.20.150">
    <property type="entry name" value="Divalent-metal-dependent TIM barrel enzymes"/>
    <property type="match status" value="1"/>
</dbReference>
<dbReference type="PANTHER" id="PTHR12110">
    <property type="entry name" value="HYDROXYPYRUVATE ISOMERASE"/>
    <property type="match status" value="1"/>
</dbReference>
<comment type="caution">
    <text evidence="2">The sequence shown here is derived from an EMBL/GenBank/DDBJ whole genome shotgun (WGS) entry which is preliminary data.</text>
</comment>
<keyword evidence="3" id="KW-1185">Reference proteome</keyword>
<organism evidence="2 3">
    <name type="scientific">Paenibacillus validus</name>
    <dbReference type="NCBI Taxonomy" id="44253"/>
    <lineage>
        <taxon>Bacteria</taxon>
        <taxon>Bacillati</taxon>
        <taxon>Bacillota</taxon>
        <taxon>Bacilli</taxon>
        <taxon>Bacillales</taxon>
        <taxon>Paenibacillaceae</taxon>
        <taxon>Paenibacillus</taxon>
    </lineage>
</organism>